<keyword evidence="3" id="KW-1185">Reference proteome</keyword>
<name>A0ABN6PMM0_9BURK</name>
<evidence type="ECO:0000313" key="2">
    <source>
        <dbReference type="EMBL" id="BDI05783.1"/>
    </source>
</evidence>
<evidence type="ECO:0000313" key="3">
    <source>
        <dbReference type="Proteomes" id="UP001057498"/>
    </source>
</evidence>
<protein>
    <recommendedName>
        <fullName evidence="1">Putative regulatory protein FmdB zinc ribbon domain-containing protein</fullName>
    </recommendedName>
</protein>
<dbReference type="InterPro" id="IPR013429">
    <property type="entry name" value="Regulatory_FmdB_Zinc_ribbon"/>
</dbReference>
<dbReference type="Proteomes" id="UP001057498">
    <property type="component" value="Chromosome"/>
</dbReference>
<dbReference type="RefSeq" id="WP_251969136.1">
    <property type="nucleotide sequence ID" value="NZ_AP025730.1"/>
</dbReference>
<feature type="domain" description="Putative regulatory protein FmdB zinc ribbon" evidence="1">
    <location>
        <begin position="1"/>
        <end position="40"/>
    </location>
</feature>
<reference evidence="2" key="1">
    <citation type="submission" date="2022-04" db="EMBL/GenBank/DDBJ databases">
        <title>Whole genome sequence of Sphaerotilus sp. FB-5.</title>
        <authorList>
            <person name="Takeda M."/>
            <person name="Narihara S."/>
            <person name="Akimoto M."/>
            <person name="Akimoto R."/>
            <person name="Nishiyashiki S."/>
            <person name="Murakami T."/>
        </authorList>
    </citation>
    <scope>NUCLEOTIDE SEQUENCE</scope>
    <source>
        <strain evidence="2">FB-5</strain>
    </source>
</reference>
<sequence>MPIFEYACQDCSHAFETLVRSDTVPACPRCHSTRLEKLLSVPAKPMGQDAAPALPPGCGGCGQAAGGGCPMMQ</sequence>
<organism evidence="2 3">
    <name type="scientific">Sphaerotilus microaerophilus</name>
    <dbReference type="NCBI Taxonomy" id="2914710"/>
    <lineage>
        <taxon>Bacteria</taxon>
        <taxon>Pseudomonadati</taxon>
        <taxon>Pseudomonadota</taxon>
        <taxon>Betaproteobacteria</taxon>
        <taxon>Burkholderiales</taxon>
        <taxon>Sphaerotilaceae</taxon>
        <taxon>Sphaerotilus</taxon>
    </lineage>
</organism>
<accession>A0ABN6PMM0</accession>
<gene>
    <name evidence="2" type="ORF">CATMQ487_27530</name>
</gene>
<proteinExistence type="predicted"/>
<dbReference type="Pfam" id="PF09723">
    <property type="entry name" value="Zn_ribbon_8"/>
    <property type="match status" value="1"/>
</dbReference>
<dbReference type="NCBIfam" id="TIGR02605">
    <property type="entry name" value="CxxC_CxxC_SSSS"/>
    <property type="match status" value="1"/>
</dbReference>
<dbReference type="EMBL" id="AP025730">
    <property type="protein sequence ID" value="BDI05783.1"/>
    <property type="molecule type" value="Genomic_DNA"/>
</dbReference>
<dbReference type="SMART" id="SM00834">
    <property type="entry name" value="CxxC_CXXC_SSSS"/>
    <property type="match status" value="1"/>
</dbReference>
<evidence type="ECO:0000259" key="1">
    <source>
        <dbReference type="SMART" id="SM00834"/>
    </source>
</evidence>